<dbReference type="InterPro" id="IPR024474">
    <property type="entry name" value="Znf_dom_IS66"/>
</dbReference>
<dbReference type="GeneID" id="86853132"/>
<protein>
    <submittedName>
        <fullName evidence="3">Putative Helix-turn-helix domain of transposase IS66</fullName>
    </submittedName>
</protein>
<proteinExistence type="predicted"/>
<dbReference type="InterPro" id="IPR052344">
    <property type="entry name" value="Transposase-related"/>
</dbReference>
<feature type="domain" description="Transposase TnpC homeodomain" evidence="2">
    <location>
        <begin position="48"/>
        <end position="119"/>
    </location>
</feature>
<reference evidence="3" key="1">
    <citation type="submission" date="2019-11" db="EMBL/GenBank/DDBJ databases">
        <authorList>
            <person name="Feng L."/>
        </authorList>
    </citation>
    <scope>NUCLEOTIDE SEQUENCE</scope>
    <source>
        <strain evidence="3">CbolteaeLFYP116</strain>
    </source>
</reference>
<dbReference type="Pfam" id="PF13007">
    <property type="entry name" value="LZ_Tnp_IS66"/>
    <property type="match status" value="1"/>
</dbReference>
<evidence type="ECO:0000259" key="1">
    <source>
        <dbReference type="Pfam" id="PF13005"/>
    </source>
</evidence>
<name>A0A6N2XPB5_9FIRM</name>
<feature type="domain" description="Transposase IS66 zinc-finger binding" evidence="1">
    <location>
        <begin position="127"/>
        <end position="171"/>
    </location>
</feature>
<dbReference type="PANTHER" id="PTHR33678">
    <property type="entry name" value="BLL1576 PROTEIN"/>
    <property type="match status" value="1"/>
</dbReference>
<evidence type="ECO:0000313" key="3">
    <source>
        <dbReference type="EMBL" id="VYT56301.1"/>
    </source>
</evidence>
<dbReference type="PANTHER" id="PTHR33678:SF1">
    <property type="entry name" value="BLL1576 PROTEIN"/>
    <property type="match status" value="1"/>
</dbReference>
<accession>A0A6N2XPB5</accession>
<dbReference type="EMBL" id="CACRTF010000021">
    <property type="protein sequence ID" value="VYT56301.1"/>
    <property type="molecule type" value="Genomic_DNA"/>
</dbReference>
<dbReference type="RefSeq" id="WP_002569968.1">
    <property type="nucleotide sequence ID" value="NZ_CABKUK010000002.1"/>
</dbReference>
<sequence>MASSAKNIQLRELKDTILQLNTMVSEQTELIKSLRLMIDEKSSREKALQEQVDYLTQKLFGPSSERRADDIPGQQNLFDEAEIEQDPSLLEEETVIRENTRKKKAAHDDLFKGLRVEKVVIPLPEEEQVCPVCGTQMVLIGEEYVRRELEFVPATCKVIEYYSQSYGCPSCKEGHGDTEKPVIIKSQVPATMIGKGPASASTVAWTMYQKYANGLPLYR</sequence>
<evidence type="ECO:0000259" key="2">
    <source>
        <dbReference type="Pfam" id="PF13007"/>
    </source>
</evidence>
<gene>
    <name evidence="3" type="ORF">CBLFYP116_05516</name>
</gene>
<dbReference type="Pfam" id="PF13005">
    <property type="entry name" value="zf-IS66"/>
    <property type="match status" value="1"/>
</dbReference>
<organism evidence="3">
    <name type="scientific">Enterocloster bolteae</name>
    <dbReference type="NCBI Taxonomy" id="208479"/>
    <lineage>
        <taxon>Bacteria</taxon>
        <taxon>Bacillati</taxon>
        <taxon>Bacillota</taxon>
        <taxon>Clostridia</taxon>
        <taxon>Lachnospirales</taxon>
        <taxon>Lachnospiraceae</taxon>
        <taxon>Enterocloster</taxon>
    </lineage>
</organism>
<dbReference type="AlphaFoldDB" id="A0A6N2XPB5"/>
<dbReference type="InterPro" id="IPR024463">
    <property type="entry name" value="Transposase_TnpC_homeodom"/>
</dbReference>